<name>A0AA86GIV2_9SPHN</name>
<evidence type="ECO:0000313" key="3">
    <source>
        <dbReference type="Proteomes" id="UP000058599"/>
    </source>
</evidence>
<sequence length="143" mass="16132">MDTDRRWILLTRVVVVLHRLLERFAQGAELTIAQYRFLLTLKREPRRASVLASMSGIGRPAASALVTGLAKRGMIERYTDPDDGRAEMLRLTDAGLAEYAAFERALARDLSAYLAIDEPEGLLDRIEELAHVIDRNRTPTPRD</sequence>
<dbReference type="PROSITE" id="PS50995">
    <property type="entry name" value="HTH_MARR_2"/>
    <property type="match status" value="1"/>
</dbReference>
<dbReference type="AlphaFoldDB" id="A0AA86GIV2"/>
<feature type="domain" description="HTH marR-type" evidence="1">
    <location>
        <begin position="3"/>
        <end position="138"/>
    </location>
</feature>
<dbReference type="SUPFAM" id="SSF46785">
    <property type="entry name" value="Winged helix' DNA-binding domain"/>
    <property type="match status" value="1"/>
</dbReference>
<dbReference type="PANTHER" id="PTHR33164">
    <property type="entry name" value="TRANSCRIPTIONAL REGULATOR, MARR FAMILY"/>
    <property type="match status" value="1"/>
</dbReference>
<dbReference type="GO" id="GO:0006950">
    <property type="term" value="P:response to stress"/>
    <property type="evidence" value="ECO:0007669"/>
    <property type="project" value="TreeGrafter"/>
</dbReference>
<dbReference type="InterPro" id="IPR000835">
    <property type="entry name" value="HTH_MarR-typ"/>
</dbReference>
<organism evidence="2 3">
    <name type="scientific">Sphingopyxis granuli</name>
    <dbReference type="NCBI Taxonomy" id="267128"/>
    <lineage>
        <taxon>Bacteria</taxon>
        <taxon>Pseudomonadati</taxon>
        <taxon>Pseudomonadota</taxon>
        <taxon>Alphaproteobacteria</taxon>
        <taxon>Sphingomonadales</taxon>
        <taxon>Sphingomonadaceae</taxon>
        <taxon>Sphingopyxis</taxon>
    </lineage>
</organism>
<evidence type="ECO:0000313" key="2">
    <source>
        <dbReference type="EMBL" id="AMG73574.1"/>
    </source>
</evidence>
<dbReference type="Pfam" id="PF12802">
    <property type="entry name" value="MarR_2"/>
    <property type="match status" value="1"/>
</dbReference>
<evidence type="ECO:0000259" key="1">
    <source>
        <dbReference type="PROSITE" id="PS50995"/>
    </source>
</evidence>
<reference evidence="2 3" key="1">
    <citation type="journal article" date="2016" name="BMC Genomics">
        <title>Genomic analysis of the nitrate-respiring Sphingopyxis granuli (formerly Sphingomonas macrogoltabida) strain TFA.</title>
        <authorList>
            <person name="Garcia-Romero I."/>
            <person name="Perez-Pulido A.J."/>
            <person name="Gonzalez-Flores Y.E."/>
            <person name="Reyes-Ramirez F."/>
            <person name="Santero E."/>
            <person name="Floriano B."/>
        </authorList>
    </citation>
    <scope>NUCLEOTIDE SEQUENCE [LARGE SCALE GENOMIC DNA]</scope>
    <source>
        <strain evidence="2 3">TFA</strain>
    </source>
</reference>
<protein>
    <submittedName>
        <fullName evidence="2">Transcriptional regulator, MarR family</fullName>
    </submittedName>
</protein>
<proteinExistence type="predicted"/>
<gene>
    <name evidence="2" type="ORF">SGRAN_1181</name>
</gene>
<dbReference type="GO" id="GO:0003700">
    <property type="term" value="F:DNA-binding transcription factor activity"/>
    <property type="evidence" value="ECO:0007669"/>
    <property type="project" value="InterPro"/>
</dbReference>
<dbReference type="EMBL" id="CP012199">
    <property type="protein sequence ID" value="AMG73574.1"/>
    <property type="molecule type" value="Genomic_DNA"/>
</dbReference>
<dbReference type="PANTHER" id="PTHR33164:SF43">
    <property type="entry name" value="HTH-TYPE TRANSCRIPTIONAL REPRESSOR YETL"/>
    <property type="match status" value="1"/>
</dbReference>
<accession>A0AA86GIV2</accession>
<dbReference type="InterPro" id="IPR036388">
    <property type="entry name" value="WH-like_DNA-bd_sf"/>
</dbReference>
<dbReference type="Proteomes" id="UP000058599">
    <property type="component" value="Chromosome"/>
</dbReference>
<dbReference type="SMART" id="SM00347">
    <property type="entry name" value="HTH_MARR"/>
    <property type="match status" value="1"/>
</dbReference>
<dbReference type="Gene3D" id="1.10.10.10">
    <property type="entry name" value="Winged helix-like DNA-binding domain superfamily/Winged helix DNA-binding domain"/>
    <property type="match status" value="1"/>
</dbReference>
<dbReference type="KEGG" id="sgi:SGRAN_1181"/>
<dbReference type="InterPro" id="IPR036390">
    <property type="entry name" value="WH_DNA-bd_sf"/>
</dbReference>
<dbReference type="InterPro" id="IPR039422">
    <property type="entry name" value="MarR/SlyA-like"/>
</dbReference>
<keyword evidence="3" id="KW-1185">Reference proteome</keyword>